<name>A0AAW1EKQ2_ZOAVI</name>
<reference evidence="2 3" key="1">
    <citation type="journal article" date="2024" name="Genome Biol. Evol.">
        <title>Chromosome-level genome assembly of the viviparous eelpout Zoarces viviparus.</title>
        <authorList>
            <person name="Fuhrmann N."/>
            <person name="Brasseur M.V."/>
            <person name="Bakowski C.E."/>
            <person name="Podsiadlowski L."/>
            <person name="Prost S."/>
            <person name="Krehenwinkel H."/>
            <person name="Mayer C."/>
        </authorList>
    </citation>
    <scope>NUCLEOTIDE SEQUENCE [LARGE SCALE GENOMIC DNA]</scope>
    <source>
        <strain evidence="2">NO-MEL_2022_Ind0_liver</strain>
    </source>
</reference>
<proteinExistence type="predicted"/>
<organism evidence="2 3">
    <name type="scientific">Zoarces viviparus</name>
    <name type="common">Viviparous eelpout</name>
    <name type="synonym">Blennius viviparus</name>
    <dbReference type="NCBI Taxonomy" id="48416"/>
    <lineage>
        <taxon>Eukaryota</taxon>
        <taxon>Metazoa</taxon>
        <taxon>Chordata</taxon>
        <taxon>Craniata</taxon>
        <taxon>Vertebrata</taxon>
        <taxon>Euteleostomi</taxon>
        <taxon>Actinopterygii</taxon>
        <taxon>Neopterygii</taxon>
        <taxon>Teleostei</taxon>
        <taxon>Neoteleostei</taxon>
        <taxon>Acanthomorphata</taxon>
        <taxon>Eupercaria</taxon>
        <taxon>Perciformes</taxon>
        <taxon>Cottioidei</taxon>
        <taxon>Zoarcales</taxon>
        <taxon>Zoarcidae</taxon>
        <taxon>Zoarcinae</taxon>
        <taxon>Zoarces</taxon>
    </lineage>
</organism>
<keyword evidence="3" id="KW-1185">Reference proteome</keyword>
<protein>
    <submittedName>
        <fullName evidence="2">Uncharacterized protein</fullName>
    </submittedName>
</protein>
<dbReference type="EMBL" id="JBCEZU010000221">
    <property type="protein sequence ID" value="KAK9522837.1"/>
    <property type="molecule type" value="Genomic_DNA"/>
</dbReference>
<evidence type="ECO:0000256" key="1">
    <source>
        <dbReference type="SAM" id="MobiDB-lite"/>
    </source>
</evidence>
<feature type="region of interest" description="Disordered" evidence="1">
    <location>
        <begin position="63"/>
        <end position="87"/>
    </location>
</feature>
<evidence type="ECO:0000313" key="2">
    <source>
        <dbReference type="EMBL" id="KAK9522837.1"/>
    </source>
</evidence>
<comment type="caution">
    <text evidence="2">The sequence shown here is derived from an EMBL/GenBank/DDBJ whole genome shotgun (WGS) entry which is preliminary data.</text>
</comment>
<feature type="region of interest" description="Disordered" evidence="1">
    <location>
        <begin position="1"/>
        <end position="44"/>
    </location>
</feature>
<dbReference type="AlphaFoldDB" id="A0AAW1EKQ2"/>
<dbReference type="Proteomes" id="UP001488805">
    <property type="component" value="Unassembled WGS sequence"/>
</dbReference>
<accession>A0AAW1EKQ2</accession>
<sequence>MTPAATNGGDKVPQHPAERDEDEEERFQPNLNEEDDHSEDIRESRIHREVESAIQQTKIIQPDAGFKRGKATTACSSTSNLPIRAIR</sequence>
<evidence type="ECO:0000313" key="3">
    <source>
        <dbReference type="Proteomes" id="UP001488805"/>
    </source>
</evidence>
<gene>
    <name evidence="2" type="ORF">VZT92_019279</name>
</gene>